<organism evidence="3 4">
    <name type="scientific">Micractinium conductrix</name>
    <dbReference type="NCBI Taxonomy" id="554055"/>
    <lineage>
        <taxon>Eukaryota</taxon>
        <taxon>Viridiplantae</taxon>
        <taxon>Chlorophyta</taxon>
        <taxon>core chlorophytes</taxon>
        <taxon>Trebouxiophyceae</taxon>
        <taxon>Chlorellales</taxon>
        <taxon>Chlorellaceae</taxon>
        <taxon>Chlorella clade</taxon>
        <taxon>Micractinium</taxon>
    </lineage>
</organism>
<evidence type="ECO:0000256" key="1">
    <source>
        <dbReference type="SAM" id="MobiDB-lite"/>
    </source>
</evidence>
<proteinExistence type="predicted"/>
<dbReference type="Pfam" id="PF00249">
    <property type="entry name" value="Myb_DNA-binding"/>
    <property type="match status" value="1"/>
</dbReference>
<keyword evidence="4" id="KW-1185">Reference proteome</keyword>
<dbReference type="CDD" id="cd00167">
    <property type="entry name" value="SANT"/>
    <property type="match status" value="1"/>
</dbReference>
<dbReference type="InterPro" id="IPR009057">
    <property type="entry name" value="Homeodomain-like_sf"/>
</dbReference>
<feature type="domain" description="Myb-like" evidence="2">
    <location>
        <begin position="194"/>
        <end position="246"/>
    </location>
</feature>
<dbReference type="OrthoDB" id="10258692at2759"/>
<reference evidence="3 4" key="1">
    <citation type="journal article" date="2018" name="Plant J.">
        <title>Genome sequences of Chlorella sorokiniana UTEX 1602 and Micractinium conductrix SAG 241.80: implications to maltose excretion by a green alga.</title>
        <authorList>
            <person name="Arriola M.B."/>
            <person name="Velmurugan N."/>
            <person name="Zhang Y."/>
            <person name="Plunkett M.H."/>
            <person name="Hondzo H."/>
            <person name="Barney B.M."/>
        </authorList>
    </citation>
    <scope>NUCLEOTIDE SEQUENCE [LARGE SCALE GENOMIC DNA]</scope>
    <source>
        <strain evidence="3 4">SAG 241.80</strain>
    </source>
</reference>
<feature type="compositionally biased region" description="Low complexity" evidence="1">
    <location>
        <begin position="13"/>
        <end position="30"/>
    </location>
</feature>
<name>A0A2P6V8I0_9CHLO</name>
<dbReference type="PROSITE" id="PS50090">
    <property type="entry name" value="MYB_LIKE"/>
    <property type="match status" value="1"/>
</dbReference>
<sequence>MLRQLGVAEAAGGLAAAAAEQRQQQQQQAPRGPPRPRERRPALPAAALAARKSKRQRGERPLAVEEAVAEAAAELIGGDAPDLAGASEKDLEHGALLDLEAYFQLMGQDVSGAVHTDGRFRGWVSPAVCERYDIPPDPAAAWEAGGGGNFSFKIDKTAIPAAQRARGWSDARAFSHTQLVKNPNAYFYRHVAPHEQQAQGEWIEEEHQAFVETARAHGVGDKWGLFASHLPQRVGYQCSAYYRDVVIPSGLVIDRRFKMTRAGKAVYVG</sequence>
<accession>A0A2P6V8I0</accession>
<dbReference type="Gene3D" id="1.10.10.60">
    <property type="entry name" value="Homeodomain-like"/>
    <property type="match status" value="1"/>
</dbReference>
<evidence type="ECO:0000313" key="4">
    <source>
        <dbReference type="Proteomes" id="UP000239649"/>
    </source>
</evidence>
<dbReference type="InterPro" id="IPR001005">
    <property type="entry name" value="SANT/Myb"/>
</dbReference>
<dbReference type="STRING" id="554055.A0A2P6V8I0"/>
<dbReference type="Proteomes" id="UP000239649">
    <property type="component" value="Unassembled WGS sequence"/>
</dbReference>
<dbReference type="EMBL" id="LHPF02000020">
    <property type="protein sequence ID" value="PSC70396.1"/>
    <property type="molecule type" value="Genomic_DNA"/>
</dbReference>
<feature type="region of interest" description="Disordered" evidence="1">
    <location>
        <begin position="13"/>
        <end position="62"/>
    </location>
</feature>
<dbReference type="SUPFAM" id="SSF46689">
    <property type="entry name" value="Homeodomain-like"/>
    <property type="match status" value="1"/>
</dbReference>
<evidence type="ECO:0000313" key="3">
    <source>
        <dbReference type="EMBL" id="PSC70396.1"/>
    </source>
</evidence>
<comment type="caution">
    <text evidence="3">The sequence shown here is derived from an EMBL/GenBank/DDBJ whole genome shotgun (WGS) entry which is preliminary data.</text>
</comment>
<protein>
    <submittedName>
        <fullName evidence="3">Transcription factor</fullName>
    </submittedName>
</protein>
<gene>
    <name evidence="3" type="ORF">C2E20_6156</name>
</gene>
<dbReference type="AlphaFoldDB" id="A0A2P6V8I0"/>
<evidence type="ECO:0000259" key="2">
    <source>
        <dbReference type="PROSITE" id="PS50090"/>
    </source>
</evidence>